<dbReference type="EMBL" id="JBHTCO010000014">
    <property type="protein sequence ID" value="MFC7393556.1"/>
    <property type="molecule type" value="Genomic_DNA"/>
</dbReference>
<comment type="caution">
    <text evidence="5">The sequence shown here is derived from an EMBL/GenBank/DDBJ whole genome shotgun (WGS) entry which is preliminary data.</text>
</comment>
<dbReference type="PROSITE" id="PS00139">
    <property type="entry name" value="THIOL_PROTEASE_CYS"/>
    <property type="match status" value="1"/>
</dbReference>
<dbReference type="InterPro" id="IPR000169">
    <property type="entry name" value="Pept_cys_AS"/>
</dbReference>
<dbReference type="SUPFAM" id="SSF54001">
    <property type="entry name" value="Cysteine proteinases"/>
    <property type="match status" value="1"/>
</dbReference>
<dbReference type="Pfam" id="PF03051">
    <property type="entry name" value="Peptidase_C1_2"/>
    <property type="match status" value="1"/>
</dbReference>
<accession>A0ABW2Q254</accession>
<evidence type="ECO:0000256" key="1">
    <source>
        <dbReference type="ARBA" id="ARBA00022670"/>
    </source>
</evidence>
<evidence type="ECO:0000256" key="3">
    <source>
        <dbReference type="ARBA" id="ARBA00022807"/>
    </source>
</evidence>
<dbReference type="PIRSF" id="PIRSF005700">
    <property type="entry name" value="PepC"/>
    <property type="match status" value="1"/>
</dbReference>
<dbReference type="InterPro" id="IPR038765">
    <property type="entry name" value="Papain-like_cys_pep_sf"/>
</dbReference>
<evidence type="ECO:0000313" key="5">
    <source>
        <dbReference type="EMBL" id="MFC7393556.1"/>
    </source>
</evidence>
<dbReference type="GO" id="GO:0004177">
    <property type="term" value="F:aminopeptidase activity"/>
    <property type="evidence" value="ECO:0007669"/>
    <property type="project" value="UniProtKB-KW"/>
</dbReference>
<dbReference type="PANTHER" id="PTHR10363:SF2">
    <property type="entry name" value="BLEOMYCIN HYDROLASE"/>
    <property type="match status" value="1"/>
</dbReference>
<gene>
    <name evidence="5" type="ORF">ACFQRG_11385</name>
</gene>
<dbReference type="Proteomes" id="UP001596505">
    <property type="component" value="Unassembled WGS sequence"/>
</dbReference>
<name>A0ABW2Q254_9BACL</name>
<evidence type="ECO:0000313" key="6">
    <source>
        <dbReference type="Proteomes" id="UP001596505"/>
    </source>
</evidence>
<protein>
    <recommendedName>
        <fullName evidence="4">Aminopeptidase</fullName>
    </recommendedName>
</protein>
<reference evidence="6" key="1">
    <citation type="journal article" date="2019" name="Int. J. Syst. Evol. Microbiol.">
        <title>The Global Catalogue of Microorganisms (GCM) 10K type strain sequencing project: providing services to taxonomists for standard genome sequencing and annotation.</title>
        <authorList>
            <consortium name="The Broad Institute Genomics Platform"/>
            <consortium name="The Broad Institute Genome Sequencing Center for Infectious Disease"/>
            <person name="Wu L."/>
            <person name="Ma J."/>
        </authorList>
    </citation>
    <scope>NUCLEOTIDE SEQUENCE [LARGE SCALE GENOMIC DNA]</scope>
    <source>
        <strain evidence="6">CGMCC 1.16305</strain>
    </source>
</reference>
<organism evidence="5 6">
    <name type="scientific">Scopulibacillus cellulosilyticus</name>
    <dbReference type="NCBI Taxonomy" id="2665665"/>
    <lineage>
        <taxon>Bacteria</taxon>
        <taxon>Bacillati</taxon>
        <taxon>Bacillota</taxon>
        <taxon>Bacilli</taxon>
        <taxon>Bacillales</taxon>
        <taxon>Sporolactobacillaceae</taxon>
        <taxon>Scopulibacillus</taxon>
    </lineage>
</organism>
<keyword evidence="1 4" id="KW-0645">Protease</keyword>
<keyword evidence="3 4" id="KW-0788">Thiol protease</keyword>
<evidence type="ECO:0000256" key="2">
    <source>
        <dbReference type="ARBA" id="ARBA00022801"/>
    </source>
</evidence>
<dbReference type="PANTHER" id="PTHR10363">
    <property type="entry name" value="BLEOMYCIN HYDROLASE"/>
    <property type="match status" value="1"/>
</dbReference>
<keyword evidence="4 5" id="KW-0031">Aminopeptidase</keyword>
<comment type="similarity">
    <text evidence="4">Belongs to the peptidase C1 family.</text>
</comment>
<sequence>MSELSEEMIEKYTQSLNETPINKVLKDAIMTNGINGAALDNNSIVAMNPVFSEEIETGEVANQKKSGRCWIFAALNTFRHKISERFNIKEDFELSQNYMMFWDKLEKSNYFLDSIIKTLEEPLDGRLLSWLLTHPQQDGGQWDMLVALVDKYGVVPKQVMPETYQSSQSKELNSILDAKLRQCARDLRQSYEKEGKSKKELEDAKINMLDDIYTILAFALGEPPKTFDFEYRDKEGDFHSDENLSPQGFFKKYVEKNLDDYVSIINAPTKDKPYNKTYTVKFLGNVVNGRQIKYLNVDMKTLKALALEQIKDGETVWFGCDVSRYSDRKIGILDPDLYDYEAAFSTHFNLTKAERLDYKESMLTHAMVLTGVNLLDGEPDRWKVENSWGEDVGHKGYFVMSDNWMDEYTYQIVINKKYLSGDLLKAWEQEPIELDPWDPMGSLALTK</sequence>
<keyword evidence="6" id="KW-1185">Reference proteome</keyword>
<evidence type="ECO:0000256" key="4">
    <source>
        <dbReference type="PIRNR" id="PIRNR005700"/>
    </source>
</evidence>
<dbReference type="PROSITE" id="PS00639">
    <property type="entry name" value="THIOL_PROTEASE_HIS"/>
    <property type="match status" value="1"/>
</dbReference>
<dbReference type="Gene3D" id="3.90.70.10">
    <property type="entry name" value="Cysteine proteinases"/>
    <property type="match status" value="1"/>
</dbReference>
<dbReference type="InterPro" id="IPR025660">
    <property type="entry name" value="Pept_his_AS"/>
</dbReference>
<proteinExistence type="inferred from homology"/>
<dbReference type="InterPro" id="IPR004134">
    <property type="entry name" value="Peptidase_C1B"/>
</dbReference>
<dbReference type="CDD" id="cd00585">
    <property type="entry name" value="Peptidase_C1B"/>
    <property type="match status" value="1"/>
</dbReference>
<keyword evidence="2 4" id="KW-0378">Hydrolase</keyword>
<dbReference type="RefSeq" id="WP_380966070.1">
    <property type="nucleotide sequence ID" value="NZ_JBHTCO010000014.1"/>
</dbReference>